<dbReference type="InterPro" id="IPR037151">
    <property type="entry name" value="AlkB-like_sf"/>
</dbReference>
<feature type="compositionally biased region" description="Basic and acidic residues" evidence="2">
    <location>
        <begin position="224"/>
        <end position="244"/>
    </location>
</feature>
<dbReference type="GO" id="GO:0008198">
    <property type="term" value="F:ferrous iron binding"/>
    <property type="evidence" value="ECO:0007669"/>
    <property type="project" value="TreeGrafter"/>
</dbReference>
<dbReference type="GO" id="GO:0051747">
    <property type="term" value="F:cytosine C-5 DNA demethylase activity"/>
    <property type="evidence" value="ECO:0007669"/>
    <property type="project" value="TreeGrafter"/>
</dbReference>
<feature type="compositionally biased region" description="Basic and acidic residues" evidence="2">
    <location>
        <begin position="259"/>
        <end position="271"/>
    </location>
</feature>
<dbReference type="InterPro" id="IPR027450">
    <property type="entry name" value="AlkB-like"/>
</dbReference>
<sequence length="1192" mass="133175">MKFGAENESLGANAHNHTNALDKPTTGNCCVRIPASKEMASRETWSKSSLSRLIGLKPELLQAFIDNKGHRSSKTRFEIFCDAMEGGDEDEDEDDIVARNLVQAWIDIAYTSSSEDKSSSGTLPTSGNWENDLRYEGFFHTQLSLAERPNKALSSLNEYRARLGLPPVDSGHPSLVPPTLSEEHNLIIQTWRGSRKSKTKGKPKKKVKPNGKRIPLPTGPPIVSKDEPSILKVDQLPKELRESDQETDIWSDFPDEPEHESTKSRPGRDIETNDEINVLKPKSKAGKKINKEQIGPKPISASRSSVRLAVNRSLILQKAAASSARPRTHSAHVRKATLPKSRKAQSRTNPRLKRKKASSVELLPKLGTFTAPLANPTLATPKSERRESDEPGDTPLVDCILSHRRVEPSAMDIDHKPPFVGTSSHNQDRDSRDSKLFLVDDKTTLSGPPYENITHTPKALPPIGASPLVGELTPPKIPVSPSNKSGSTAWDDSYLTQHVRIPVWAKSRQELCELPYFKSMQGGVYTRGGTVYGYLLGRFPSPRDAWCHDGRLIVSHGGGKNIMDEGESDPTKARHQLGDDQLESDKSVRALLTSYRMFRPIVILAEADYQHLQKFNLKQGYAEGASYYVLGHYAIVAAWAEREEDMAQGIIHTRWKFAFQYIEGNQGPPWWLQVPGVKINAPKPPGTERIPPASGERRKFGGLVSGNRKRVSEVTTGSFTGTTSVDCNECRTLSPRVYTLGPICLNADCPLFWKLNGIPVSQSVLNFNPDFLALRGLPEQLQKIPYPIVPEYPDWQHRKNGESIFNRHYWAGACCHRCGRVSCRQKWQCWECLTCGLLREESRPQIYATSCLFGPMDCETQGSASFSPHDMKNTSRTVQYDDGKRLVIYYELPDNVGRIVHILNNSKVTRKADELFQQYQQDASSTNMFQRHAMKTHGVKGELYAQHYSHNAGAPYKVPYIAEAISTPFECCPTSVVEAKDHIQYLCEPALGKDVEFNEVLSIAYAEGQEMNFHSDDEPGLGPVIAGLTLGSHAEMLFRYHVACKKNLTYKNGPFRPSEARANDGLDPNERVLQIILSHGDLLIMDGPEIQKQYEHAVFVRDTDMVRFAATARLIDPRPSAPNTVHDAHPGRTARLGGIYLPFNPTYNFRGNPTPLAISHNRQAEVPQMDKRELYNRSQDLVLVHSNSGHCY</sequence>
<feature type="region of interest" description="Disordered" evidence="2">
    <location>
        <begin position="558"/>
        <end position="580"/>
    </location>
</feature>
<dbReference type="GO" id="GO:0006307">
    <property type="term" value="P:DNA alkylation repair"/>
    <property type="evidence" value="ECO:0007669"/>
    <property type="project" value="TreeGrafter"/>
</dbReference>
<feature type="binding site" evidence="1">
    <location>
        <position position="1017"/>
    </location>
    <ligand>
        <name>substrate</name>
    </ligand>
</feature>
<feature type="compositionally biased region" description="Basic residues" evidence="2">
    <location>
        <begin position="193"/>
        <end position="211"/>
    </location>
</feature>
<proteinExistence type="predicted"/>
<evidence type="ECO:0000313" key="4">
    <source>
        <dbReference type="EMBL" id="CAE7226082.1"/>
    </source>
</evidence>
<dbReference type="Gene3D" id="2.60.120.590">
    <property type="entry name" value="Alpha-ketoglutarate-dependent dioxygenase AlkB-like"/>
    <property type="match status" value="1"/>
</dbReference>
<feature type="compositionally biased region" description="Acidic residues" evidence="2">
    <location>
        <begin position="245"/>
        <end position="258"/>
    </location>
</feature>
<feature type="binding site" evidence="1">
    <location>
        <position position="1005"/>
    </location>
    <ligand>
        <name>2-oxoglutarate</name>
        <dbReference type="ChEBI" id="CHEBI:16810"/>
    </ligand>
</feature>
<dbReference type="EMBL" id="CAJNJQ010006302">
    <property type="protein sequence ID" value="CAE7226082.1"/>
    <property type="molecule type" value="Genomic_DNA"/>
</dbReference>
<dbReference type="GO" id="GO:0035516">
    <property type="term" value="F:broad specificity oxidative DNA demethylase activity"/>
    <property type="evidence" value="ECO:0007669"/>
    <property type="project" value="TreeGrafter"/>
</dbReference>
<feature type="compositionally biased region" description="Basic and acidic residues" evidence="2">
    <location>
        <begin position="569"/>
        <end position="580"/>
    </location>
</feature>
<dbReference type="PROSITE" id="PS51471">
    <property type="entry name" value="FE2OG_OXY"/>
    <property type="match status" value="1"/>
</dbReference>
<feature type="compositionally biased region" description="Basic residues" evidence="2">
    <location>
        <begin position="326"/>
        <end position="357"/>
    </location>
</feature>
<dbReference type="PANTHER" id="PTHR31573:SF4">
    <property type="entry name" value="FE2OG DIOXYGENASE DOMAIN-CONTAINING PROTEIN"/>
    <property type="match status" value="1"/>
</dbReference>
<dbReference type="InterPro" id="IPR032852">
    <property type="entry name" value="ALKBH2"/>
</dbReference>
<dbReference type="AlphaFoldDB" id="A0A8H3HZT9"/>
<feature type="compositionally biased region" description="Basic and acidic residues" evidence="2">
    <location>
        <begin position="404"/>
        <end position="417"/>
    </location>
</feature>
<feature type="region of interest" description="Disordered" evidence="2">
    <location>
        <begin position="319"/>
        <end position="434"/>
    </location>
</feature>
<accession>A0A8H3HZT9</accession>
<dbReference type="PANTHER" id="PTHR31573">
    <property type="entry name" value="ALPHA-KETOGLUTARATE-DEPENDENT DIOXYGENASE ALKB HOMOLOG 2"/>
    <property type="match status" value="1"/>
</dbReference>
<feature type="region of interest" description="Disordered" evidence="2">
    <location>
        <begin position="190"/>
        <end position="302"/>
    </location>
</feature>
<reference evidence="4" key="1">
    <citation type="submission" date="2021-01" db="EMBL/GenBank/DDBJ databases">
        <authorList>
            <person name="Kaushik A."/>
        </authorList>
    </citation>
    <scope>NUCLEOTIDE SEQUENCE</scope>
    <source>
        <strain evidence="4">AG5</strain>
    </source>
</reference>
<gene>
    <name evidence="4" type="ORF">RDB_LOCUS175446</name>
</gene>
<dbReference type="InterPro" id="IPR005123">
    <property type="entry name" value="Oxoglu/Fe-dep_dioxygenase_dom"/>
</dbReference>
<comment type="caution">
    <text evidence="4">The sequence shown here is derived from an EMBL/GenBank/DDBJ whole genome shotgun (WGS) entry which is preliminary data.</text>
</comment>
<dbReference type="Pfam" id="PF13532">
    <property type="entry name" value="2OG-FeII_Oxy_2"/>
    <property type="match status" value="1"/>
</dbReference>
<organism evidence="4 5">
    <name type="scientific">Rhizoctonia solani</name>
    <dbReference type="NCBI Taxonomy" id="456999"/>
    <lineage>
        <taxon>Eukaryota</taxon>
        <taxon>Fungi</taxon>
        <taxon>Dikarya</taxon>
        <taxon>Basidiomycota</taxon>
        <taxon>Agaricomycotina</taxon>
        <taxon>Agaricomycetes</taxon>
        <taxon>Cantharellales</taxon>
        <taxon>Ceratobasidiaceae</taxon>
        <taxon>Rhizoctonia</taxon>
    </lineage>
</organism>
<dbReference type="SUPFAM" id="SSF51197">
    <property type="entry name" value="Clavaminate synthase-like"/>
    <property type="match status" value="1"/>
</dbReference>
<feature type="domain" description="Fe2OG dioxygenase" evidence="3">
    <location>
        <begin position="996"/>
        <end position="1116"/>
    </location>
</feature>
<protein>
    <recommendedName>
        <fullName evidence="3">Fe2OG dioxygenase domain-containing protein</fullName>
    </recommendedName>
</protein>
<feature type="binding site" evidence="1">
    <location>
        <position position="1014"/>
    </location>
    <ligand>
        <name>2-oxoglutarate</name>
        <dbReference type="ChEBI" id="CHEBI:16810"/>
    </ligand>
</feature>
<evidence type="ECO:0000256" key="1">
    <source>
        <dbReference type="PIRSR" id="PIRSR632852-1"/>
    </source>
</evidence>
<dbReference type="Proteomes" id="UP000663827">
    <property type="component" value="Unassembled WGS sequence"/>
</dbReference>
<evidence type="ECO:0000256" key="2">
    <source>
        <dbReference type="SAM" id="MobiDB-lite"/>
    </source>
</evidence>
<name>A0A8H3HZT9_9AGAM</name>
<feature type="binding site" evidence="1">
    <location>
        <position position="1096"/>
    </location>
    <ligand>
        <name>2-oxoglutarate</name>
        <dbReference type="ChEBI" id="CHEBI:16810"/>
    </ligand>
</feature>
<evidence type="ECO:0000259" key="3">
    <source>
        <dbReference type="PROSITE" id="PS51471"/>
    </source>
</evidence>
<evidence type="ECO:0000313" key="5">
    <source>
        <dbReference type="Proteomes" id="UP000663827"/>
    </source>
</evidence>